<feature type="chain" id="PRO_5024874822" evidence="1">
    <location>
        <begin position="22"/>
        <end position="260"/>
    </location>
</feature>
<proteinExistence type="predicted"/>
<sequence length="260" mass="29449" precursor="true">MKRIKCILSLVILLTAHHSLANSAQGTGDLRELSYFTESYPPGNYLKDGKISGYAVDILKAASKLVGEEVSLSQVTLQPWARSYRTVLTEDNAVLFSTTRSEHREKLFTWVGPITDIKIVVMARKDTNIKINKAMDMAKYRIGVIRDDIGEQTLLDMGIPRNAMQESNYVTTLAEQLMKRRIDLLVYAHRAAIWWSKEAQVDPGLFESVYTVKEGYVYYAFNNQVNPEATTKLQKGIDMLKSTKGESGDSLYQEIMSKYE</sequence>
<geneLocation type="plasmid" evidence="4">
    <name>pthaf100_a</name>
</geneLocation>
<keyword evidence="1" id="KW-0732">Signal</keyword>
<dbReference type="Pfam" id="PF00497">
    <property type="entry name" value="SBP_bac_3"/>
    <property type="match status" value="1"/>
</dbReference>
<dbReference type="EMBL" id="CP045351">
    <property type="protein sequence ID" value="QFT28132.1"/>
    <property type="molecule type" value="Genomic_DNA"/>
</dbReference>
<gene>
    <name evidence="3" type="ORF">FIV01_17210</name>
</gene>
<dbReference type="AlphaFoldDB" id="A0A5P9CR67"/>
<dbReference type="Gene3D" id="3.40.190.10">
    <property type="entry name" value="Periplasmic binding protein-like II"/>
    <property type="match status" value="2"/>
</dbReference>
<evidence type="ECO:0000259" key="2">
    <source>
        <dbReference type="Pfam" id="PF00497"/>
    </source>
</evidence>
<dbReference type="InterPro" id="IPR001638">
    <property type="entry name" value="Solute-binding_3/MltF_N"/>
</dbReference>
<dbReference type="PANTHER" id="PTHR38834:SF3">
    <property type="entry name" value="SOLUTE-BINDING PROTEIN FAMILY 3_N-TERMINAL DOMAIN-CONTAINING PROTEIN"/>
    <property type="match status" value="1"/>
</dbReference>
<evidence type="ECO:0000256" key="1">
    <source>
        <dbReference type="SAM" id="SignalP"/>
    </source>
</evidence>
<name>A0A5P9CR67_9VIBR</name>
<dbReference type="SUPFAM" id="SSF53850">
    <property type="entry name" value="Periplasmic binding protein-like II"/>
    <property type="match status" value="1"/>
</dbReference>
<evidence type="ECO:0000313" key="3">
    <source>
        <dbReference type="EMBL" id="QFT28132.1"/>
    </source>
</evidence>
<feature type="domain" description="Solute-binding protein family 3/N-terminal" evidence="2">
    <location>
        <begin position="37"/>
        <end position="243"/>
    </location>
</feature>
<keyword evidence="4" id="KW-1185">Reference proteome</keyword>
<organism evidence="3 4">
    <name type="scientific">Vibrio aquimaris</name>
    <dbReference type="NCBI Taxonomy" id="2587862"/>
    <lineage>
        <taxon>Bacteria</taxon>
        <taxon>Pseudomonadati</taxon>
        <taxon>Pseudomonadota</taxon>
        <taxon>Gammaproteobacteria</taxon>
        <taxon>Vibrionales</taxon>
        <taxon>Vibrionaceae</taxon>
        <taxon>Vibrio</taxon>
    </lineage>
</organism>
<protein>
    <submittedName>
        <fullName evidence="3">Bacterial extracellular solute-binding protein, family 3</fullName>
    </submittedName>
</protein>
<dbReference type="RefSeq" id="WP_152432175.1">
    <property type="nucleotide sequence ID" value="NZ_CBCSDK010000008.1"/>
</dbReference>
<accession>A0A5P9CR67</accession>
<dbReference type="KEGG" id="vaq:FIV01_17210"/>
<feature type="signal peptide" evidence="1">
    <location>
        <begin position="1"/>
        <end position="21"/>
    </location>
</feature>
<dbReference type="PANTHER" id="PTHR38834">
    <property type="entry name" value="PERIPLASMIC SUBSTRATE BINDING PROTEIN FAMILY 3"/>
    <property type="match status" value="1"/>
</dbReference>
<evidence type="ECO:0000313" key="4">
    <source>
        <dbReference type="Proteomes" id="UP000326936"/>
    </source>
</evidence>
<keyword evidence="3" id="KW-0614">Plasmid</keyword>
<dbReference type="Proteomes" id="UP000326936">
    <property type="component" value="Plasmid pTHAF100_a"/>
</dbReference>
<dbReference type="OrthoDB" id="8587856at2"/>
<reference evidence="3 4" key="1">
    <citation type="submission" date="2019-10" db="EMBL/GenBank/DDBJ databases">
        <title>Complete genome sequence of Vibrio sp. strain THAF100, isolated from non-filtered water from the water column of tank 6 of a marine aquarium containing stony-coral fragments. Water maintained at 26 degree C.</title>
        <authorList>
            <person name="Ruckert C."/>
            <person name="Franco A."/>
            <person name="Kalinowski J."/>
            <person name="Glaeser S."/>
        </authorList>
    </citation>
    <scope>NUCLEOTIDE SEQUENCE [LARGE SCALE GENOMIC DNA]</scope>
    <source>
        <strain evidence="3 4">THAF100</strain>
        <plasmid evidence="4">pthaf100_a</plasmid>
    </source>
</reference>